<dbReference type="PRINTS" id="PR00359">
    <property type="entry name" value="BP450"/>
</dbReference>
<protein>
    <submittedName>
        <fullName evidence="3">Cytochrome P450</fullName>
    </submittedName>
</protein>
<comment type="caution">
    <text evidence="3">The sequence shown here is derived from an EMBL/GenBank/DDBJ whole genome shotgun (WGS) entry which is preliminary data.</text>
</comment>
<dbReference type="GO" id="GO:0016705">
    <property type="term" value="F:oxidoreductase activity, acting on paired donors, with incorporation or reduction of molecular oxygen"/>
    <property type="evidence" value="ECO:0007669"/>
    <property type="project" value="InterPro"/>
</dbReference>
<dbReference type="PANTHER" id="PTHR46696:SF1">
    <property type="entry name" value="CYTOCHROME P450 YJIB-RELATED"/>
    <property type="match status" value="1"/>
</dbReference>
<name>A0A2T7UKV6_9RHOB</name>
<sequence>MTLLDVPRIALDPFTYETIPDNLQIMSEALAQAPVCWLEPYGVYVTGRHALAQVMFKEWEVFTSTVKAFGEREFIRKTLVQEDPPDHGRVRKPMMSLFSPLALKEYDAYFRAEAETMADEIVAMGEVDGVEDIAARYVLKVFPDILGVIDMDRPRLLPWADLAFNSNVPGNQIFLDCKARSGDVLEWFAHQMRRENFRPDSMGGQIFRMADEGILSLEDAQTLVVIIFSAGFDTTILAIGNGLKLLADNPDQWDRLREAPELVRTAFEETLRMEPPARTVGRGVTRDTDLWGVPLRAGDKVASFLNVVGRDPAVWDDPDAFRVDRRKVLGHMAFGAGVHACAGQALSRMEYSAIIGALVSRVRRIEPTGPAERKINNNASGFARVPLRLIPA</sequence>
<accession>A0A2T7UKV6</accession>
<dbReference type="RefSeq" id="WP_107751798.1">
    <property type="nucleotide sequence ID" value="NZ_QBKF01000005.1"/>
</dbReference>
<evidence type="ECO:0000313" key="3">
    <source>
        <dbReference type="EMBL" id="PVE45301.1"/>
    </source>
</evidence>
<dbReference type="InterPro" id="IPR036396">
    <property type="entry name" value="Cyt_P450_sf"/>
</dbReference>
<dbReference type="PROSITE" id="PS00086">
    <property type="entry name" value="CYTOCHROME_P450"/>
    <property type="match status" value="1"/>
</dbReference>
<dbReference type="InterPro" id="IPR002397">
    <property type="entry name" value="Cyt_P450_B"/>
</dbReference>
<keyword evidence="2" id="KW-0408">Iron</keyword>
<organism evidence="3 4">
    <name type="scientific">Pararhodobacter aggregans</name>
    <dbReference type="NCBI Taxonomy" id="404875"/>
    <lineage>
        <taxon>Bacteria</taxon>
        <taxon>Pseudomonadati</taxon>
        <taxon>Pseudomonadota</taxon>
        <taxon>Alphaproteobacteria</taxon>
        <taxon>Rhodobacterales</taxon>
        <taxon>Paracoccaceae</taxon>
        <taxon>Pararhodobacter</taxon>
    </lineage>
</organism>
<comment type="similarity">
    <text evidence="1 2">Belongs to the cytochrome P450 family.</text>
</comment>
<dbReference type="GO" id="GO:0004497">
    <property type="term" value="F:monooxygenase activity"/>
    <property type="evidence" value="ECO:0007669"/>
    <property type="project" value="UniProtKB-KW"/>
</dbReference>
<dbReference type="EMBL" id="QDDR01000016">
    <property type="protein sequence ID" value="PVE45301.1"/>
    <property type="molecule type" value="Genomic_DNA"/>
</dbReference>
<proteinExistence type="inferred from homology"/>
<keyword evidence="2" id="KW-0479">Metal-binding</keyword>
<keyword evidence="2" id="KW-0503">Monooxygenase</keyword>
<dbReference type="Pfam" id="PF00067">
    <property type="entry name" value="p450"/>
    <property type="match status" value="1"/>
</dbReference>
<gene>
    <name evidence="3" type="ORF">DDE23_22285</name>
</gene>
<evidence type="ECO:0000256" key="1">
    <source>
        <dbReference type="ARBA" id="ARBA00010617"/>
    </source>
</evidence>
<dbReference type="GO" id="GO:0005506">
    <property type="term" value="F:iron ion binding"/>
    <property type="evidence" value="ECO:0007669"/>
    <property type="project" value="InterPro"/>
</dbReference>
<dbReference type="PRINTS" id="PR00385">
    <property type="entry name" value="P450"/>
</dbReference>
<dbReference type="Proteomes" id="UP000244810">
    <property type="component" value="Unassembled WGS sequence"/>
</dbReference>
<dbReference type="GO" id="GO:0020037">
    <property type="term" value="F:heme binding"/>
    <property type="evidence" value="ECO:0007669"/>
    <property type="project" value="InterPro"/>
</dbReference>
<evidence type="ECO:0000313" key="4">
    <source>
        <dbReference type="Proteomes" id="UP000244810"/>
    </source>
</evidence>
<dbReference type="AlphaFoldDB" id="A0A2T7UKV6"/>
<reference evidence="3 4" key="1">
    <citation type="journal article" date="2011" name="Syst. Appl. Microbiol.">
        <title>Defluviimonas denitrificans gen. nov., sp. nov., and Pararhodobacter aggregans gen. nov., sp. nov., non-phototrophic Rhodobacteraceae from the biofilter of a marine aquaculture.</title>
        <authorList>
            <person name="Foesel B.U."/>
            <person name="Drake H.L."/>
            <person name="Schramm A."/>
        </authorList>
    </citation>
    <scope>NUCLEOTIDE SEQUENCE [LARGE SCALE GENOMIC DNA]</scope>
    <source>
        <strain evidence="3 4">D1-19</strain>
    </source>
</reference>
<dbReference type="InterPro" id="IPR001128">
    <property type="entry name" value="Cyt_P450"/>
</dbReference>
<dbReference type="Gene3D" id="1.10.630.10">
    <property type="entry name" value="Cytochrome P450"/>
    <property type="match status" value="1"/>
</dbReference>
<dbReference type="InterPro" id="IPR017972">
    <property type="entry name" value="Cyt_P450_CS"/>
</dbReference>
<keyword evidence="2" id="KW-0560">Oxidoreductase</keyword>
<dbReference type="PANTHER" id="PTHR46696">
    <property type="entry name" value="P450, PUTATIVE (EUROFUNG)-RELATED"/>
    <property type="match status" value="1"/>
</dbReference>
<dbReference type="OrthoDB" id="9801155at2"/>
<keyword evidence="4" id="KW-1185">Reference proteome</keyword>
<keyword evidence="2" id="KW-0349">Heme</keyword>
<evidence type="ECO:0000256" key="2">
    <source>
        <dbReference type="RuleBase" id="RU000461"/>
    </source>
</evidence>
<dbReference type="SUPFAM" id="SSF48264">
    <property type="entry name" value="Cytochrome P450"/>
    <property type="match status" value="1"/>
</dbReference>